<accession>A0A1X6ZLZ8</accession>
<sequence>MVRVAGHFGEWVQGRVGPGGPLALVTVSCPALAVTARVEKDGSAGIDQRPVVLSPEAIARLVAALGLSPGRVVMRAEMPPGGGAGASTAALVALARTCGSAAGPAEIAAACLAAEGATDPLMMPAPDALLWAPRAARPLRAVPPPPRAEIVGGFFGPPIATDPADLDFPDVQDLIESWGAARSLSRIAWIASTSARRTTRARGPKDDPTAEIARELGALGWVRAHTGSARGLIFAPGTVPPTAEPALAAAGLTGIMRFATGGRA</sequence>
<name>A0A1X6ZLZ8_9RHOB</name>
<keyword evidence="2" id="KW-1185">Reference proteome</keyword>
<dbReference type="PROSITE" id="PS51257">
    <property type="entry name" value="PROKAR_LIPOPROTEIN"/>
    <property type="match status" value="1"/>
</dbReference>
<dbReference type="EMBL" id="FWFK01000005">
    <property type="protein sequence ID" value="SLN55604.1"/>
    <property type="molecule type" value="Genomic_DNA"/>
</dbReference>
<gene>
    <name evidence="1" type="ORF">ROJ8625_02787</name>
</gene>
<organism evidence="1 2">
    <name type="scientific">Roseivivax jejudonensis</name>
    <dbReference type="NCBI Taxonomy" id="1529041"/>
    <lineage>
        <taxon>Bacteria</taxon>
        <taxon>Pseudomonadati</taxon>
        <taxon>Pseudomonadota</taxon>
        <taxon>Alphaproteobacteria</taxon>
        <taxon>Rhodobacterales</taxon>
        <taxon>Roseobacteraceae</taxon>
        <taxon>Roseivivax</taxon>
    </lineage>
</organism>
<evidence type="ECO:0000313" key="2">
    <source>
        <dbReference type="Proteomes" id="UP000193570"/>
    </source>
</evidence>
<evidence type="ECO:0000313" key="1">
    <source>
        <dbReference type="EMBL" id="SLN55604.1"/>
    </source>
</evidence>
<proteinExistence type="predicted"/>
<reference evidence="1 2" key="1">
    <citation type="submission" date="2017-03" db="EMBL/GenBank/DDBJ databases">
        <authorList>
            <person name="Afonso C.L."/>
            <person name="Miller P.J."/>
            <person name="Scott M.A."/>
            <person name="Spackman E."/>
            <person name="Goraichik I."/>
            <person name="Dimitrov K.M."/>
            <person name="Suarez D.L."/>
            <person name="Swayne D.E."/>
        </authorList>
    </citation>
    <scope>NUCLEOTIDE SEQUENCE [LARGE SCALE GENOMIC DNA]</scope>
    <source>
        <strain evidence="1 2">CECT 8625</strain>
    </source>
</reference>
<evidence type="ECO:0008006" key="3">
    <source>
        <dbReference type="Google" id="ProtNLM"/>
    </source>
</evidence>
<dbReference type="Proteomes" id="UP000193570">
    <property type="component" value="Unassembled WGS sequence"/>
</dbReference>
<dbReference type="RefSeq" id="WP_085792486.1">
    <property type="nucleotide sequence ID" value="NZ_FWFK01000005.1"/>
</dbReference>
<protein>
    <recommendedName>
        <fullName evidence="3">L-threonine kinase</fullName>
    </recommendedName>
</protein>
<dbReference type="AlphaFoldDB" id="A0A1X6ZLZ8"/>